<dbReference type="InterPro" id="IPR005863">
    <property type="entry name" value="UDP-N-AcMur_synth"/>
</dbReference>
<dbReference type="InterPro" id="IPR035911">
    <property type="entry name" value="MurE/MurF_N"/>
</dbReference>
<dbReference type="SUPFAM" id="SSF63418">
    <property type="entry name" value="MurE/MurF N-terminal domain"/>
    <property type="match status" value="1"/>
</dbReference>
<accession>A0ABU2K9K5</accession>
<keyword evidence="2 10" id="KW-0436">Ligase</keyword>
<dbReference type="NCBIfam" id="TIGR01143">
    <property type="entry name" value="murF"/>
    <property type="match status" value="1"/>
</dbReference>
<dbReference type="InterPro" id="IPR000713">
    <property type="entry name" value="Mur_ligase_N"/>
</dbReference>
<feature type="domain" description="Mur ligase N-terminal catalytic" evidence="12">
    <location>
        <begin position="30"/>
        <end position="74"/>
    </location>
</feature>
<keyword evidence="3 10" id="KW-0132">Cell division</keyword>
<comment type="subcellular location">
    <subcellularLocation>
        <location evidence="10 11">Cytoplasm</location>
    </subcellularLocation>
</comment>
<dbReference type="InterPro" id="IPR051046">
    <property type="entry name" value="MurCDEF_CellWall_CoF430Synth"/>
</dbReference>
<keyword evidence="7 10" id="KW-0573">Peptidoglycan synthesis</keyword>
<dbReference type="Pfam" id="PF08245">
    <property type="entry name" value="Mur_ligase_M"/>
    <property type="match status" value="1"/>
</dbReference>
<keyword evidence="6 10" id="KW-0133">Cell shape</keyword>
<dbReference type="SUPFAM" id="SSF53244">
    <property type="entry name" value="MurD-like peptide ligases, peptide-binding domain"/>
    <property type="match status" value="1"/>
</dbReference>
<dbReference type="EMBL" id="JAVREI010000009">
    <property type="protein sequence ID" value="MDT0276876.1"/>
    <property type="molecule type" value="Genomic_DNA"/>
</dbReference>
<dbReference type="InterPro" id="IPR013221">
    <property type="entry name" value="Mur_ligase_cen"/>
</dbReference>
<evidence type="ECO:0000259" key="13">
    <source>
        <dbReference type="Pfam" id="PF02875"/>
    </source>
</evidence>
<dbReference type="EC" id="6.3.2.10" evidence="10 11"/>
<evidence type="ECO:0000256" key="7">
    <source>
        <dbReference type="ARBA" id="ARBA00022984"/>
    </source>
</evidence>
<comment type="function">
    <text evidence="10 11">Involved in cell wall formation. Catalyzes the final step in the synthesis of UDP-N-acetylmuramoyl-pentapeptide, the precursor of murein.</text>
</comment>
<dbReference type="SUPFAM" id="SSF53623">
    <property type="entry name" value="MurD-like peptide ligases, catalytic domain"/>
    <property type="match status" value="1"/>
</dbReference>
<evidence type="ECO:0000256" key="11">
    <source>
        <dbReference type="RuleBase" id="RU004136"/>
    </source>
</evidence>
<keyword evidence="4 10" id="KW-0547">Nucleotide-binding</keyword>
<keyword evidence="5 10" id="KW-0067">ATP-binding</keyword>
<keyword evidence="16" id="KW-1185">Reference proteome</keyword>
<dbReference type="Gene3D" id="3.40.1390.10">
    <property type="entry name" value="MurE/MurF, N-terminal domain"/>
    <property type="match status" value="1"/>
</dbReference>
<keyword evidence="8 10" id="KW-0131">Cell cycle</keyword>
<feature type="domain" description="Mur ligase central" evidence="14">
    <location>
        <begin position="111"/>
        <end position="297"/>
    </location>
</feature>
<dbReference type="InterPro" id="IPR004101">
    <property type="entry name" value="Mur_ligase_C"/>
</dbReference>
<comment type="pathway">
    <text evidence="10 11">Cell wall biogenesis; peptidoglycan biosynthesis.</text>
</comment>
<evidence type="ECO:0000313" key="16">
    <source>
        <dbReference type="Proteomes" id="UP001183222"/>
    </source>
</evidence>
<dbReference type="Proteomes" id="UP001183222">
    <property type="component" value="Unassembled WGS sequence"/>
</dbReference>
<comment type="caution">
    <text evidence="15">The sequence shown here is derived from an EMBL/GenBank/DDBJ whole genome shotgun (WGS) entry which is preliminary data.</text>
</comment>
<dbReference type="InterPro" id="IPR036615">
    <property type="entry name" value="Mur_ligase_C_dom_sf"/>
</dbReference>
<dbReference type="GO" id="GO:0047480">
    <property type="term" value="F:UDP-N-acetylmuramoyl-tripeptide-D-alanyl-D-alanine ligase activity"/>
    <property type="evidence" value="ECO:0007669"/>
    <property type="project" value="UniProtKB-EC"/>
</dbReference>
<evidence type="ECO:0000256" key="10">
    <source>
        <dbReference type="HAMAP-Rule" id="MF_02019"/>
    </source>
</evidence>
<evidence type="ECO:0000256" key="1">
    <source>
        <dbReference type="ARBA" id="ARBA00022490"/>
    </source>
</evidence>
<feature type="domain" description="Mur ligase C-terminal" evidence="13">
    <location>
        <begin position="321"/>
        <end position="447"/>
    </location>
</feature>
<sequence length="465" mass="46526">MIRLTLAEVAELTGGTLTGGDPGATVTGAVTLDSRTVAPGDLFVAVAGERVDGHDFLAAAGAAGAVGALGARPDPALPCVVVDDPVVALGRLAAGVHARLTAAGLRTLALTGSSGKTSTKDLLGQVLAGAGATVSPPGSYNNDIGLPLTVLSADEDTRYLVLEMGARGPGHIAALCRIAPPQIGVVLNVGSAHLGEFGSAEVIAQAKGELVEALPEDGTAVLNADDPRVLGMAPRTRAHVVTTGRGTDADVRATDVALDDSARARFTLVAGGEEHAVALRVVGEHQVANALSAGAAALAAGMTPADVATALSAAGARSRWRMEVTRRADGVTVVNDAYNANPESMRAALAALAGLPATRRVAVLGAMAELGPDAEDEHRRLGADAVAAGVDVIVAVGRDAVGIAEAAVTAGLGAGEESMHVPDRAAARELLARELRPGDVVLVKASRSYGLELLAADLLDEGTQG</sequence>
<evidence type="ECO:0000256" key="6">
    <source>
        <dbReference type="ARBA" id="ARBA00022960"/>
    </source>
</evidence>
<dbReference type="InterPro" id="IPR036565">
    <property type="entry name" value="Mur-like_cat_sf"/>
</dbReference>
<name>A0ABU2K9K5_9ACTN</name>
<dbReference type="PANTHER" id="PTHR43024">
    <property type="entry name" value="UDP-N-ACETYLMURAMOYL-TRIPEPTIDE--D-ALANYL-D-ALANINE LIGASE"/>
    <property type="match status" value="1"/>
</dbReference>
<dbReference type="HAMAP" id="MF_02019">
    <property type="entry name" value="MurF"/>
    <property type="match status" value="1"/>
</dbReference>
<dbReference type="Pfam" id="PF02875">
    <property type="entry name" value="Mur_ligase_C"/>
    <property type="match status" value="1"/>
</dbReference>
<evidence type="ECO:0000313" key="15">
    <source>
        <dbReference type="EMBL" id="MDT0276876.1"/>
    </source>
</evidence>
<gene>
    <name evidence="10 15" type="primary">murF</name>
    <name evidence="15" type="ORF">RM425_13270</name>
</gene>
<dbReference type="PANTHER" id="PTHR43024:SF1">
    <property type="entry name" value="UDP-N-ACETYLMURAMOYL-TRIPEPTIDE--D-ALANYL-D-ALANINE LIGASE"/>
    <property type="match status" value="1"/>
</dbReference>
<dbReference type="RefSeq" id="WP_311345693.1">
    <property type="nucleotide sequence ID" value="NZ_JAVREI010000009.1"/>
</dbReference>
<dbReference type="Gene3D" id="3.90.190.20">
    <property type="entry name" value="Mur ligase, C-terminal domain"/>
    <property type="match status" value="1"/>
</dbReference>
<proteinExistence type="inferred from homology"/>
<organism evidence="15 16">
    <name type="scientific">Blastococcus goldschmidtiae</name>
    <dbReference type="NCBI Taxonomy" id="3075546"/>
    <lineage>
        <taxon>Bacteria</taxon>
        <taxon>Bacillati</taxon>
        <taxon>Actinomycetota</taxon>
        <taxon>Actinomycetes</taxon>
        <taxon>Geodermatophilales</taxon>
        <taxon>Geodermatophilaceae</taxon>
        <taxon>Blastococcus</taxon>
    </lineage>
</organism>
<evidence type="ECO:0000259" key="12">
    <source>
        <dbReference type="Pfam" id="PF01225"/>
    </source>
</evidence>
<dbReference type="Gene3D" id="3.40.1190.10">
    <property type="entry name" value="Mur-like, catalytic domain"/>
    <property type="match status" value="1"/>
</dbReference>
<comment type="catalytic activity">
    <reaction evidence="10 11">
        <text>D-alanyl-D-alanine + UDP-N-acetyl-alpha-D-muramoyl-L-alanyl-gamma-D-glutamyl-meso-2,6-diaminopimelate + ATP = UDP-N-acetyl-alpha-D-muramoyl-L-alanyl-gamma-D-glutamyl-meso-2,6-diaminopimeloyl-D-alanyl-D-alanine + ADP + phosphate + H(+)</text>
        <dbReference type="Rhea" id="RHEA:28374"/>
        <dbReference type="ChEBI" id="CHEBI:15378"/>
        <dbReference type="ChEBI" id="CHEBI:30616"/>
        <dbReference type="ChEBI" id="CHEBI:43474"/>
        <dbReference type="ChEBI" id="CHEBI:57822"/>
        <dbReference type="ChEBI" id="CHEBI:61386"/>
        <dbReference type="ChEBI" id="CHEBI:83905"/>
        <dbReference type="ChEBI" id="CHEBI:456216"/>
        <dbReference type="EC" id="6.3.2.10"/>
    </reaction>
</comment>
<evidence type="ECO:0000256" key="2">
    <source>
        <dbReference type="ARBA" id="ARBA00022598"/>
    </source>
</evidence>
<evidence type="ECO:0000256" key="8">
    <source>
        <dbReference type="ARBA" id="ARBA00023306"/>
    </source>
</evidence>
<evidence type="ECO:0000256" key="4">
    <source>
        <dbReference type="ARBA" id="ARBA00022741"/>
    </source>
</evidence>
<keyword evidence="1 10" id="KW-0963">Cytoplasm</keyword>
<feature type="binding site" evidence="10">
    <location>
        <begin position="112"/>
        <end position="118"/>
    </location>
    <ligand>
        <name>ATP</name>
        <dbReference type="ChEBI" id="CHEBI:30616"/>
    </ligand>
</feature>
<evidence type="ECO:0000259" key="14">
    <source>
        <dbReference type="Pfam" id="PF08245"/>
    </source>
</evidence>
<dbReference type="Pfam" id="PF01225">
    <property type="entry name" value="Mur_ligase"/>
    <property type="match status" value="1"/>
</dbReference>
<evidence type="ECO:0000256" key="3">
    <source>
        <dbReference type="ARBA" id="ARBA00022618"/>
    </source>
</evidence>
<keyword evidence="9 10" id="KW-0961">Cell wall biogenesis/degradation</keyword>
<reference evidence="16" key="1">
    <citation type="submission" date="2023-07" db="EMBL/GenBank/DDBJ databases">
        <title>30 novel species of actinomycetes from the DSMZ collection.</title>
        <authorList>
            <person name="Nouioui I."/>
        </authorList>
    </citation>
    <scope>NUCLEOTIDE SEQUENCE [LARGE SCALE GENOMIC DNA]</scope>
    <source>
        <strain evidence="16">DSM 46792</strain>
    </source>
</reference>
<evidence type="ECO:0000256" key="9">
    <source>
        <dbReference type="ARBA" id="ARBA00023316"/>
    </source>
</evidence>
<protein>
    <recommendedName>
        <fullName evidence="10 11">UDP-N-acetylmuramoyl-tripeptide--D-alanyl-D-alanine ligase</fullName>
        <ecNumber evidence="10 11">6.3.2.10</ecNumber>
    </recommendedName>
    <alternativeName>
        <fullName evidence="10">D-alanyl-D-alanine-adding enzyme</fullName>
    </alternativeName>
</protein>
<comment type="similarity">
    <text evidence="10">Belongs to the MurCDEF family. MurF subfamily.</text>
</comment>
<evidence type="ECO:0000256" key="5">
    <source>
        <dbReference type="ARBA" id="ARBA00022840"/>
    </source>
</evidence>